<dbReference type="EMBL" id="GL883108">
    <property type="protein sequence ID" value="EGG06513.1"/>
    <property type="molecule type" value="Genomic_DNA"/>
</dbReference>
<dbReference type="Proteomes" id="UP000001072">
    <property type="component" value="Unassembled WGS sequence"/>
</dbReference>
<dbReference type="GeneID" id="18931970"/>
<evidence type="ECO:0000313" key="2">
    <source>
        <dbReference type="Proteomes" id="UP000001072"/>
    </source>
</evidence>
<gene>
    <name evidence="1" type="ORF">MELLADRAFT_71907</name>
</gene>
<dbReference type="VEuPathDB" id="FungiDB:MELLADRAFT_71907"/>
<dbReference type="OrthoDB" id="10301981at2759"/>
<dbReference type="AlphaFoldDB" id="F4RM80"/>
<sequence length="120" mass="13985">MAPNVVKLVLSPAEPIDDWEEDQPAQHVYKLPQLVSLEIKAWCEDLTPRFQYCEKLEKLHTVMNLQRHSNWEVIPILVCANAWPKLNTLVLQNSSEHMIKFFTTNGLGEFCNKHRIELMT</sequence>
<dbReference type="KEGG" id="mlr:MELLADRAFT_71907"/>
<organism evidence="2">
    <name type="scientific">Melampsora larici-populina (strain 98AG31 / pathotype 3-4-7)</name>
    <name type="common">Poplar leaf rust fungus</name>
    <dbReference type="NCBI Taxonomy" id="747676"/>
    <lineage>
        <taxon>Eukaryota</taxon>
        <taxon>Fungi</taxon>
        <taxon>Dikarya</taxon>
        <taxon>Basidiomycota</taxon>
        <taxon>Pucciniomycotina</taxon>
        <taxon>Pucciniomycetes</taxon>
        <taxon>Pucciniales</taxon>
        <taxon>Melampsoraceae</taxon>
        <taxon>Melampsora</taxon>
    </lineage>
</organism>
<protein>
    <submittedName>
        <fullName evidence="1">Uncharacterized protein</fullName>
    </submittedName>
</protein>
<accession>F4RM80</accession>
<keyword evidence="2" id="KW-1185">Reference proteome</keyword>
<proteinExistence type="predicted"/>
<evidence type="ECO:0000313" key="1">
    <source>
        <dbReference type="EMBL" id="EGG06513.1"/>
    </source>
</evidence>
<dbReference type="RefSeq" id="XP_007410347.1">
    <property type="nucleotide sequence ID" value="XM_007410285.1"/>
</dbReference>
<reference evidence="2" key="1">
    <citation type="journal article" date="2011" name="Proc. Natl. Acad. Sci. U.S.A.">
        <title>Obligate biotrophy features unraveled by the genomic analysis of rust fungi.</title>
        <authorList>
            <person name="Duplessis S."/>
            <person name="Cuomo C.A."/>
            <person name="Lin Y.-C."/>
            <person name="Aerts A."/>
            <person name="Tisserant E."/>
            <person name="Veneault-Fourrey C."/>
            <person name="Joly D.L."/>
            <person name="Hacquard S."/>
            <person name="Amselem J."/>
            <person name="Cantarel B.L."/>
            <person name="Chiu R."/>
            <person name="Coutinho P.M."/>
            <person name="Feau N."/>
            <person name="Field M."/>
            <person name="Frey P."/>
            <person name="Gelhaye E."/>
            <person name="Goldberg J."/>
            <person name="Grabherr M.G."/>
            <person name="Kodira C.D."/>
            <person name="Kohler A."/>
            <person name="Kuees U."/>
            <person name="Lindquist E.A."/>
            <person name="Lucas S.M."/>
            <person name="Mago R."/>
            <person name="Mauceli E."/>
            <person name="Morin E."/>
            <person name="Murat C."/>
            <person name="Pangilinan J.L."/>
            <person name="Park R."/>
            <person name="Pearson M."/>
            <person name="Quesneville H."/>
            <person name="Rouhier N."/>
            <person name="Sakthikumar S."/>
            <person name="Salamov A.A."/>
            <person name="Schmutz J."/>
            <person name="Selles B."/>
            <person name="Shapiro H."/>
            <person name="Tanguay P."/>
            <person name="Tuskan G.A."/>
            <person name="Henrissat B."/>
            <person name="Van de Peer Y."/>
            <person name="Rouze P."/>
            <person name="Ellis J.G."/>
            <person name="Dodds P.N."/>
            <person name="Schein J.E."/>
            <person name="Zhong S."/>
            <person name="Hamelin R.C."/>
            <person name="Grigoriev I.V."/>
            <person name="Szabo L.J."/>
            <person name="Martin F."/>
        </authorList>
    </citation>
    <scope>NUCLEOTIDE SEQUENCE [LARGE SCALE GENOMIC DNA]</scope>
    <source>
        <strain evidence="2">98AG31 / pathotype 3-4-7</strain>
    </source>
</reference>
<dbReference type="HOGENOM" id="CLU_2050143_0_0_1"/>
<dbReference type="InParanoid" id="F4RM80"/>
<name>F4RM80_MELLP</name>